<organism evidence="1 2">
    <name type="scientific">Pandoraea sputorum</name>
    <dbReference type="NCBI Taxonomy" id="93222"/>
    <lineage>
        <taxon>Bacteria</taxon>
        <taxon>Pseudomonadati</taxon>
        <taxon>Pseudomonadota</taxon>
        <taxon>Betaproteobacteria</taxon>
        <taxon>Burkholderiales</taxon>
        <taxon>Burkholderiaceae</taxon>
        <taxon>Pandoraea</taxon>
    </lineage>
</organism>
<evidence type="ECO:0000313" key="2">
    <source>
        <dbReference type="Proteomes" id="UP000335538"/>
    </source>
</evidence>
<dbReference type="Proteomes" id="UP000335538">
    <property type="component" value="Unassembled WGS sequence"/>
</dbReference>
<proteinExistence type="predicted"/>
<sequence length="152" mass="16681">MQNHLIGLYRFARAQVIEDFAGQYAAFLGINLTADDLAAEHVQKQVQIEILPAHRRGQIRDVPAVQLVRRVGANRTRFAAGLGRPFAAPVGELLLGLQNPVEGRLRGDIALLVCQSRPNLAGPQMTEFGRVRDCQQLSALLGRELVARLVVP</sequence>
<protein>
    <submittedName>
        <fullName evidence="1">Uncharacterized protein</fullName>
    </submittedName>
</protein>
<gene>
    <name evidence="1" type="ORF">PSP31121_05589</name>
</gene>
<evidence type="ECO:0000313" key="1">
    <source>
        <dbReference type="EMBL" id="VVE85955.1"/>
    </source>
</evidence>
<dbReference type="EMBL" id="CABPSR010000051">
    <property type="protein sequence ID" value="VVE85955.1"/>
    <property type="molecule type" value="Genomic_DNA"/>
</dbReference>
<reference evidence="1 2" key="1">
    <citation type="submission" date="2019-08" db="EMBL/GenBank/DDBJ databases">
        <authorList>
            <person name="Peeters C."/>
        </authorList>
    </citation>
    <scope>NUCLEOTIDE SEQUENCE [LARGE SCALE GENOMIC DNA]</scope>
    <source>
        <strain evidence="1 2">LMG 31121</strain>
    </source>
</reference>
<dbReference type="AlphaFoldDB" id="A0A5E5BLM3"/>
<accession>A0A5E5BLM3</accession>
<name>A0A5E5BLM3_9BURK</name>